<feature type="region of interest" description="Disordered" evidence="1">
    <location>
        <begin position="79"/>
        <end position="117"/>
    </location>
</feature>
<reference evidence="3" key="1">
    <citation type="submission" date="2021-01" db="EMBL/GenBank/DDBJ databases">
        <authorList>
            <person name="Corre E."/>
            <person name="Pelletier E."/>
            <person name="Niang G."/>
            <person name="Scheremetjew M."/>
            <person name="Finn R."/>
            <person name="Kale V."/>
            <person name="Holt S."/>
            <person name="Cochrane G."/>
            <person name="Meng A."/>
            <person name="Brown T."/>
            <person name="Cohen L."/>
        </authorList>
    </citation>
    <scope>NUCLEOTIDE SEQUENCE</scope>
    <source>
        <strain evidence="3">MM31A-1</strain>
    </source>
</reference>
<dbReference type="SUPFAM" id="SSF47923">
    <property type="entry name" value="Ypt/Rab-GAP domain of gyp1p"/>
    <property type="match status" value="2"/>
</dbReference>
<dbReference type="PANTHER" id="PTHR47219">
    <property type="entry name" value="RAB GTPASE-ACTIVATING PROTEIN 1-LIKE"/>
    <property type="match status" value="1"/>
</dbReference>
<feature type="compositionally biased region" description="Low complexity" evidence="1">
    <location>
        <begin position="79"/>
        <end position="92"/>
    </location>
</feature>
<evidence type="ECO:0000313" key="3">
    <source>
        <dbReference type="EMBL" id="CAE0474007.1"/>
    </source>
</evidence>
<dbReference type="InterPro" id="IPR000195">
    <property type="entry name" value="Rab-GAP-TBC_dom"/>
</dbReference>
<name>A0A7S3VDG7_9STRA</name>
<feature type="region of interest" description="Disordered" evidence="1">
    <location>
        <begin position="193"/>
        <end position="223"/>
    </location>
</feature>
<dbReference type="Gene3D" id="1.10.472.80">
    <property type="entry name" value="Ypt/Rab-GAP domain of gyp1p, domain 3"/>
    <property type="match status" value="1"/>
</dbReference>
<dbReference type="InterPro" id="IPR050302">
    <property type="entry name" value="Rab_GAP_TBC_domain"/>
</dbReference>
<feature type="compositionally biased region" description="Low complexity" evidence="1">
    <location>
        <begin position="200"/>
        <end position="215"/>
    </location>
</feature>
<proteinExistence type="predicted"/>
<evidence type="ECO:0000259" key="2">
    <source>
        <dbReference type="PROSITE" id="PS50086"/>
    </source>
</evidence>
<gene>
    <name evidence="3" type="ORF">CDEB00056_LOCUS18860</name>
</gene>
<dbReference type="PROSITE" id="PS50086">
    <property type="entry name" value="TBC_RABGAP"/>
    <property type="match status" value="1"/>
</dbReference>
<dbReference type="SMART" id="SM00164">
    <property type="entry name" value="TBC"/>
    <property type="match status" value="1"/>
</dbReference>
<sequence length="461" mass="51791">MSETIERDLQRTFPRHSMFYDSYSEEDYDSSDEEEMGMDTMIEGDLGGSGEGVDSYDSDDASFEIDNRKLDMNVLAVDSSNSNSGSQSLLESINSQEHGNGHADGHIDEGRGEGQEGITMSYHSNEEEEDELELILNGSGSIDYAAANTKHRSNISDNLILDDAPPTPSTGTGMGDACWNAACPASPSFGKKGDAFTPTSASKSQNQNQANVNSSEGANNYDTGAKKTISTTIAQRSHKKNAKKTVDFTSAEGGQASLRRVLRAYSIYDQDVGYCQGMNFIAGMFITFVSEEEAFWLLVHIMTEAPCRMRGLFAEGMSEAHQVLYVAEQLISQFQPKLARHFEKENIHITMFATQWLLTMYTSSFPFDMVTRVWDAFLSEGWKVTYRVMLALLEQAQPIMMKMQFEDILNYFKELPFEIDSNDLMESAFKIPLKKKHIGKYAKEWMLKEELKKQEKEKEKE</sequence>
<feature type="compositionally biased region" description="Basic and acidic residues" evidence="1">
    <location>
        <begin position="99"/>
        <end position="114"/>
    </location>
</feature>
<evidence type="ECO:0000256" key="1">
    <source>
        <dbReference type="SAM" id="MobiDB-lite"/>
    </source>
</evidence>
<dbReference type="FunFam" id="1.10.472.80:FF:000027">
    <property type="entry name" value="GTPase activating protein (Evi5)"/>
    <property type="match status" value="1"/>
</dbReference>
<organism evidence="3">
    <name type="scientific">Chaetoceros debilis</name>
    <dbReference type="NCBI Taxonomy" id="122233"/>
    <lineage>
        <taxon>Eukaryota</taxon>
        <taxon>Sar</taxon>
        <taxon>Stramenopiles</taxon>
        <taxon>Ochrophyta</taxon>
        <taxon>Bacillariophyta</taxon>
        <taxon>Coscinodiscophyceae</taxon>
        <taxon>Chaetocerotophycidae</taxon>
        <taxon>Chaetocerotales</taxon>
        <taxon>Chaetocerotaceae</taxon>
        <taxon>Chaetoceros</taxon>
    </lineage>
</organism>
<protein>
    <recommendedName>
        <fullName evidence="2">Rab-GAP TBC domain-containing protein</fullName>
    </recommendedName>
</protein>
<dbReference type="Pfam" id="PF00566">
    <property type="entry name" value="RabGAP-TBC"/>
    <property type="match status" value="1"/>
</dbReference>
<accession>A0A7S3VDG7</accession>
<dbReference type="AlphaFoldDB" id="A0A7S3VDG7"/>
<dbReference type="InterPro" id="IPR035969">
    <property type="entry name" value="Rab-GAP_TBC_sf"/>
</dbReference>
<dbReference type="EMBL" id="HBIO01024563">
    <property type="protein sequence ID" value="CAE0474007.1"/>
    <property type="molecule type" value="Transcribed_RNA"/>
</dbReference>
<dbReference type="GO" id="GO:0005096">
    <property type="term" value="F:GTPase activator activity"/>
    <property type="evidence" value="ECO:0007669"/>
    <property type="project" value="TreeGrafter"/>
</dbReference>
<dbReference type="GO" id="GO:0031267">
    <property type="term" value="F:small GTPase binding"/>
    <property type="evidence" value="ECO:0007669"/>
    <property type="project" value="TreeGrafter"/>
</dbReference>
<feature type="domain" description="Rab-GAP TBC" evidence="2">
    <location>
        <begin position="1"/>
        <end position="381"/>
    </location>
</feature>
<dbReference type="Gene3D" id="1.10.8.270">
    <property type="entry name" value="putative rabgap domain of human tbc1 domain family member 14 like domains"/>
    <property type="match status" value="1"/>
</dbReference>
<dbReference type="PANTHER" id="PTHR47219:SF9">
    <property type="entry name" value="GTPASE ACTIVATING PROTEIN AND CENTROSOME-ASSOCIATED, ISOFORM B"/>
    <property type="match status" value="1"/>
</dbReference>